<dbReference type="RefSeq" id="WP_043609422.1">
    <property type="nucleotide sequence ID" value="NZ_AXCY01000125.1"/>
</dbReference>
<keyword evidence="1" id="KW-1133">Transmembrane helix</keyword>
<feature type="transmembrane region" description="Helical" evidence="1">
    <location>
        <begin position="97"/>
        <end position="123"/>
    </location>
</feature>
<comment type="caution">
    <text evidence="2">The sequence shown here is derived from an EMBL/GenBank/DDBJ whole genome shotgun (WGS) entry which is preliminary data.</text>
</comment>
<keyword evidence="3" id="KW-1185">Reference proteome</keyword>
<keyword evidence="1" id="KW-0812">Transmembrane</keyword>
<dbReference type="AlphaFoldDB" id="A0A0A0BMX6"/>
<name>A0A0A0BMX6_9CELL</name>
<feature type="transmembrane region" description="Helical" evidence="1">
    <location>
        <begin position="129"/>
        <end position="149"/>
    </location>
</feature>
<dbReference type="EMBL" id="AXCY01000125">
    <property type="protein sequence ID" value="KGM09057.1"/>
    <property type="molecule type" value="Genomic_DNA"/>
</dbReference>
<sequence>MTPVLVAGGVAGLGLLLLGLVLAPPRSRAGVDLARLDLVRSHQRSGVVTGLRAGADTGGLTAGVGRRAARALDGAGLELGQLRSDLAVVGRPMETHLAVTVLAALAGLLVPFVVAVLAVLLGIGVAVHVPLLAALALALTGAVVPQVLVRSQAADRRRDFRHVVGSFLDLVAMSLAGGRGVPEALQSASELSDGWGMVRIRNALGSARLRGETPWAALGQLGAELRIAELRDLAAALALVAEDGAKVR</sequence>
<feature type="transmembrane region" description="Helical" evidence="1">
    <location>
        <begin position="6"/>
        <end position="23"/>
    </location>
</feature>
<proteinExistence type="predicted"/>
<dbReference type="OrthoDB" id="5243064at2"/>
<accession>A0A0A0BMX6</accession>
<reference evidence="2 3" key="2">
    <citation type="journal article" date="2015" name="Stand. Genomic Sci.">
        <title>Draft genome sequence of Cellulomonas carbonis T26(T) and comparative analysis of six Cellulomonas genomes.</title>
        <authorList>
            <person name="Zhuang W."/>
            <person name="Zhang S."/>
            <person name="Xia X."/>
            <person name="Wang G."/>
        </authorList>
    </citation>
    <scope>NUCLEOTIDE SEQUENCE [LARGE SCALE GENOMIC DNA]</scope>
    <source>
        <strain evidence="2 3">T26</strain>
    </source>
</reference>
<evidence type="ECO:0000313" key="2">
    <source>
        <dbReference type="EMBL" id="KGM09057.1"/>
    </source>
</evidence>
<protein>
    <submittedName>
        <fullName evidence="2">Integral membrane protein</fullName>
    </submittedName>
</protein>
<keyword evidence="1" id="KW-0472">Membrane</keyword>
<evidence type="ECO:0000256" key="1">
    <source>
        <dbReference type="SAM" id="Phobius"/>
    </source>
</evidence>
<organism evidence="2 3">
    <name type="scientific">Cellulomonas carbonis T26</name>
    <dbReference type="NCBI Taxonomy" id="947969"/>
    <lineage>
        <taxon>Bacteria</taxon>
        <taxon>Bacillati</taxon>
        <taxon>Actinomycetota</taxon>
        <taxon>Actinomycetes</taxon>
        <taxon>Micrococcales</taxon>
        <taxon>Cellulomonadaceae</taxon>
        <taxon>Cellulomonas</taxon>
    </lineage>
</organism>
<reference evidence="2 3" key="1">
    <citation type="submission" date="2013-08" db="EMBL/GenBank/DDBJ databases">
        <title>Genome sequencing of Cellulomonas carbonis T26.</title>
        <authorList>
            <person name="Chen F."/>
            <person name="Li Y."/>
            <person name="Wang G."/>
        </authorList>
    </citation>
    <scope>NUCLEOTIDE SEQUENCE [LARGE SCALE GENOMIC DNA]</scope>
    <source>
        <strain evidence="2 3">T26</strain>
    </source>
</reference>
<gene>
    <name evidence="2" type="ORF">N868_03270</name>
</gene>
<dbReference type="PANTHER" id="PTHR35007:SF1">
    <property type="entry name" value="PILUS ASSEMBLY PROTEIN"/>
    <property type="match status" value="1"/>
</dbReference>
<feature type="non-terminal residue" evidence="2">
    <location>
        <position position="248"/>
    </location>
</feature>
<dbReference type="Proteomes" id="UP000029839">
    <property type="component" value="Unassembled WGS sequence"/>
</dbReference>
<evidence type="ECO:0000313" key="3">
    <source>
        <dbReference type="Proteomes" id="UP000029839"/>
    </source>
</evidence>
<dbReference type="PANTHER" id="PTHR35007">
    <property type="entry name" value="INTEGRAL MEMBRANE PROTEIN-RELATED"/>
    <property type="match status" value="1"/>
</dbReference>